<dbReference type="AlphaFoldDB" id="A0A0E9UJ28"/>
<reference evidence="2" key="1">
    <citation type="submission" date="2014-11" db="EMBL/GenBank/DDBJ databases">
        <authorList>
            <person name="Amaro Gonzalez C."/>
        </authorList>
    </citation>
    <scope>NUCLEOTIDE SEQUENCE</scope>
</reference>
<proteinExistence type="predicted"/>
<evidence type="ECO:0000256" key="1">
    <source>
        <dbReference type="SAM" id="Phobius"/>
    </source>
</evidence>
<keyword evidence="1" id="KW-1133">Transmembrane helix</keyword>
<organism evidence="2">
    <name type="scientific">Anguilla anguilla</name>
    <name type="common">European freshwater eel</name>
    <name type="synonym">Muraena anguilla</name>
    <dbReference type="NCBI Taxonomy" id="7936"/>
    <lineage>
        <taxon>Eukaryota</taxon>
        <taxon>Metazoa</taxon>
        <taxon>Chordata</taxon>
        <taxon>Craniata</taxon>
        <taxon>Vertebrata</taxon>
        <taxon>Euteleostomi</taxon>
        <taxon>Actinopterygii</taxon>
        <taxon>Neopterygii</taxon>
        <taxon>Teleostei</taxon>
        <taxon>Anguilliformes</taxon>
        <taxon>Anguillidae</taxon>
        <taxon>Anguilla</taxon>
    </lineage>
</organism>
<dbReference type="EMBL" id="GBXM01043574">
    <property type="protein sequence ID" value="JAH65003.1"/>
    <property type="molecule type" value="Transcribed_RNA"/>
</dbReference>
<keyword evidence="1" id="KW-0812">Transmembrane</keyword>
<name>A0A0E9UJ28_ANGAN</name>
<keyword evidence="1" id="KW-0472">Membrane</keyword>
<sequence length="83" mass="9732">MTPNRRSSRPTNNIRNSHMIPLPINTLITIGTIHFYLLYTNDDETIVREGDFPRTPYTASTKRIAIRNNPIYYLRSILFLGFF</sequence>
<protein>
    <submittedName>
        <fullName evidence="2">Uncharacterized protein</fullName>
    </submittedName>
</protein>
<accession>A0A0E9UJ28</accession>
<feature type="transmembrane region" description="Helical" evidence="1">
    <location>
        <begin position="20"/>
        <end position="39"/>
    </location>
</feature>
<reference evidence="2" key="2">
    <citation type="journal article" date="2015" name="Fish Shellfish Immunol.">
        <title>Early steps in the European eel (Anguilla anguilla)-Vibrio vulnificus interaction in the gills: Role of the RtxA13 toxin.</title>
        <authorList>
            <person name="Callol A."/>
            <person name="Pajuelo D."/>
            <person name="Ebbesson L."/>
            <person name="Teles M."/>
            <person name="MacKenzie S."/>
            <person name="Amaro C."/>
        </authorList>
    </citation>
    <scope>NUCLEOTIDE SEQUENCE</scope>
</reference>
<evidence type="ECO:0000313" key="2">
    <source>
        <dbReference type="EMBL" id="JAH65003.1"/>
    </source>
</evidence>